<reference evidence="3" key="2">
    <citation type="submission" date="2020-12" db="UniProtKB">
        <authorList>
            <consortium name="WormBaseParasite"/>
        </authorList>
    </citation>
    <scope>IDENTIFICATION</scope>
</reference>
<sequence>MSGKEKQNCCRTKNIIEQFEGIPFFDREIYFSESEDFSGNNNKQDNVDNLKVNVDQIRKENKPLYLGIMRKCDVEEYLRSFIGTSFGFYHNFKASKTFIKYPRTLKLYYVFKNEVDLIVHSEIKYRKTKNKFTIKIRTEKRKSFDSFEELVEYCKNGKKGICC</sequence>
<evidence type="ECO:0000313" key="4">
    <source>
        <dbReference type="WormBase" id="SRAE_2000310000"/>
    </source>
</evidence>
<dbReference type="GeneID" id="36380813"/>
<evidence type="ECO:0000313" key="1">
    <source>
        <dbReference type="EMBL" id="CEF68443.1"/>
    </source>
</evidence>
<keyword evidence="2" id="KW-1185">Reference proteome</keyword>
<name>A0A090LJY0_STRRB</name>
<accession>A0A090LJY0</accession>
<dbReference type="Proteomes" id="UP000035682">
    <property type="component" value="Unplaced"/>
</dbReference>
<dbReference type="AlphaFoldDB" id="A0A090LJY0"/>
<gene>
    <name evidence="1 3 4" type="ORF">SRAE_2000310000</name>
</gene>
<dbReference type="WormBase" id="SRAE_2000310000">
    <property type="protein sequence ID" value="SRP05367"/>
    <property type="gene ID" value="WBGene00263320"/>
</dbReference>
<dbReference type="CTD" id="36380813"/>
<dbReference type="RefSeq" id="XP_024507643.1">
    <property type="nucleotide sequence ID" value="XM_024654254.1"/>
</dbReference>
<dbReference type="EMBL" id="LN609529">
    <property type="protein sequence ID" value="CEF68443.1"/>
    <property type="molecule type" value="Genomic_DNA"/>
</dbReference>
<protein>
    <submittedName>
        <fullName evidence="3">SH2 domain-containing protein</fullName>
    </submittedName>
</protein>
<dbReference type="WBParaSite" id="SRAE_2000310000.1">
    <property type="protein sequence ID" value="SRAE_2000310000.1"/>
    <property type="gene ID" value="WBGene00263320"/>
</dbReference>
<proteinExistence type="predicted"/>
<organism evidence="1">
    <name type="scientific">Strongyloides ratti</name>
    <name type="common">Parasitic roundworm</name>
    <dbReference type="NCBI Taxonomy" id="34506"/>
    <lineage>
        <taxon>Eukaryota</taxon>
        <taxon>Metazoa</taxon>
        <taxon>Ecdysozoa</taxon>
        <taxon>Nematoda</taxon>
        <taxon>Chromadorea</taxon>
        <taxon>Rhabditida</taxon>
        <taxon>Tylenchina</taxon>
        <taxon>Panagrolaimomorpha</taxon>
        <taxon>Strongyloidoidea</taxon>
        <taxon>Strongyloididae</taxon>
        <taxon>Strongyloides</taxon>
    </lineage>
</organism>
<reference evidence="1 2" key="1">
    <citation type="submission" date="2014-09" db="EMBL/GenBank/DDBJ databases">
        <authorList>
            <person name="Martin A.A."/>
        </authorList>
    </citation>
    <scope>NUCLEOTIDE SEQUENCE</scope>
    <source>
        <strain evidence="2">ED321</strain>
        <strain evidence="1">ED321 Heterogonic</strain>
    </source>
</reference>
<evidence type="ECO:0000313" key="3">
    <source>
        <dbReference type="WBParaSite" id="SRAE_2000310000.1"/>
    </source>
</evidence>
<evidence type="ECO:0000313" key="2">
    <source>
        <dbReference type="Proteomes" id="UP000035682"/>
    </source>
</evidence>